<proteinExistence type="predicted"/>
<dbReference type="EMBL" id="JWZT01003563">
    <property type="protein sequence ID" value="KII66303.1"/>
    <property type="molecule type" value="Genomic_DNA"/>
</dbReference>
<sequence>MFQVENILCITHPIQTFNQIISLCGCLRWMCTKFLMSIFLKKSFINSIKPKMDAINYIIYFKFADTSHTFEQIHILPQNNYKVGTYEISGIENLVSIKIRTVTGKTRYGKGYTCAISQKSAIPYPFPKYAIVKTSVSHPNGTQHTNPAPIIDLAEFSMCSPNHGNRAPKKSHILTIEIFDDKSYLVGKWSQWIGKKAQGYSEAFDPDFEVHGLQTEIIYQISANDLTRLVKSIRKKAVTSFMVTTRKEYQCRLYRNELNLYFSPMEGSIPYAISGILLYCQMYNKGPWNVVYNEKML</sequence>
<dbReference type="AlphaFoldDB" id="A0A0C2JAX7"/>
<comment type="caution">
    <text evidence="1">The sequence shown here is derived from an EMBL/GenBank/DDBJ whole genome shotgun (WGS) entry which is preliminary data.</text>
</comment>
<accession>A0A0C2JAX7</accession>
<name>A0A0C2JAX7_THEKT</name>
<keyword evidence="2" id="KW-1185">Reference proteome</keyword>
<evidence type="ECO:0000313" key="1">
    <source>
        <dbReference type="EMBL" id="KII66303.1"/>
    </source>
</evidence>
<reference evidence="1 2" key="1">
    <citation type="journal article" date="2014" name="Genome Biol. Evol.">
        <title>The genome of the myxosporean Thelohanellus kitauei shows adaptations to nutrient acquisition within its fish host.</title>
        <authorList>
            <person name="Yang Y."/>
            <person name="Xiong J."/>
            <person name="Zhou Z."/>
            <person name="Huo F."/>
            <person name="Miao W."/>
            <person name="Ran C."/>
            <person name="Liu Y."/>
            <person name="Zhang J."/>
            <person name="Feng J."/>
            <person name="Wang M."/>
            <person name="Wang M."/>
            <person name="Wang L."/>
            <person name="Yao B."/>
        </authorList>
    </citation>
    <scope>NUCLEOTIDE SEQUENCE [LARGE SCALE GENOMIC DNA]</scope>
    <source>
        <strain evidence="1">Wuqing</strain>
    </source>
</reference>
<evidence type="ECO:0000313" key="2">
    <source>
        <dbReference type="Proteomes" id="UP000031668"/>
    </source>
</evidence>
<protein>
    <submittedName>
        <fullName evidence="1">Uncharacterized protein</fullName>
    </submittedName>
</protein>
<gene>
    <name evidence="1" type="ORF">RF11_14734</name>
</gene>
<dbReference type="Proteomes" id="UP000031668">
    <property type="component" value="Unassembled WGS sequence"/>
</dbReference>
<organism evidence="1 2">
    <name type="scientific">Thelohanellus kitauei</name>
    <name type="common">Myxosporean</name>
    <dbReference type="NCBI Taxonomy" id="669202"/>
    <lineage>
        <taxon>Eukaryota</taxon>
        <taxon>Metazoa</taxon>
        <taxon>Cnidaria</taxon>
        <taxon>Myxozoa</taxon>
        <taxon>Myxosporea</taxon>
        <taxon>Bivalvulida</taxon>
        <taxon>Platysporina</taxon>
        <taxon>Myxobolidae</taxon>
        <taxon>Thelohanellus</taxon>
    </lineage>
</organism>